<dbReference type="SUPFAM" id="SSF55785">
    <property type="entry name" value="PYP-like sensor domain (PAS domain)"/>
    <property type="match status" value="2"/>
</dbReference>
<dbReference type="Gene3D" id="3.30.450.40">
    <property type="match status" value="2"/>
</dbReference>
<dbReference type="CDD" id="cd00130">
    <property type="entry name" value="PAS"/>
    <property type="match status" value="2"/>
</dbReference>
<gene>
    <name evidence="9" type="ORF">ACFPYI_19715</name>
</gene>
<reference evidence="9 10" key="1">
    <citation type="journal article" date="2019" name="Int. J. Syst. Evol. Microbiol.">
        <title>The Global Catalogue of Microorganisms (GCM) 10K type strain sequencing project: providing services to taxonomists for standard genome sequencing and annotation.</title>
        <authorList>
            <consortium name="The Broad Institute Genomics Platform"/>
            <consortium name="The Broad Institute Genome Sequencing Center for Infectious Disease"/>
            <person name="Wu L."/>
            <person name="Ma J."/>
        </authorList>
    </citation>
    <scope>NUCLEOTIDE SEQUENCE [LARGE SCALE GENOMIC DNA]</scope>
    <source>
        <strain evidence="9 10">CGMCC 1.12543</strain>
    </source>
</reference>
<dbReference type="SUPFAM" id="SSF52172">
    <property type="entry name" value="CheY-like"/>
    <property type="match status" value="1"/>
</dbReference>
<dbReference type="GO" id="GO:0016301">
    <property type="term" value="F:kinase activity"/>
    <property type="evidence" value="ECO:0007669"/>
    <property type="project" value="UniProtKB-KW"/>
</dbReference>
<sequence length="958" mass="105626">MVTPSESLRSVRVLLVGPPPWMTSFEQYLAAQTETAIESVETTEEAVARLEERSIDCLVCEYDLDTSTGVELVEKVREHAPSLPVVMCTGSGSETVASRAIAAGVSDYVALDGPPAEQFDNLIERIDRSVRTAKRSVTQRDRARQFDAIFHDTRTATWVLDPNGALLRANETAREQIEAPIDTVVGDPFWMLPWWAGEEDVQSDIRGVVEPALDGTFGNAVVTIATEGDPTVVELSAQPVHDERGALVSVVVTGVDITDRVTLERELRQSEELHRVTLNNMTDTVLITDEDGEYTYVCPNVHFIFGYTDEEIHEQGTIDDLLGTDLFDREELAAKGVLKNIECTATDKAGREHTLLVNVREVSIQDGSILFSCRDITKRKQREEALATLHGTARDLLYAETPYEIAQHIVDDTPGVVNLGASAVYLFDDDANELRPTAQSSRMKELHGPLPSVRADAPGLTSDSFLDDESLFFDDVHDADCLENRATELRSAAYIPLGEHGVFIAGSSDVGQFDAVTRELADLLAATAEAALDRVQRESRLRSQDRALQTRNTQLTALNQINEIIREIDQALVQAETRTEIEHAVCERLTANDRFAFAWIGTVDSPSNTVEPRAWAGSERGYLDELSFSVAESAVEPAGRTAATQRVTTVSNVAGGLREEAWRKNALSRDYLSVVSVPLAYDEFTYGVLTVYANEQQAFDELIREVLSELGETVASATSAVERKNALLSTSVTRAEFEFDDPAFVLSRLAREAACRLTYRGGVQQTDQGSYLFVTVDGASPSDIEQVAERLVGIDDFQQIRSTNAGGVVRLKLSQPFLALELADHGAILQHLTVDETIGTVVIDIPQTVDLRHISRLVSNSLDTIDLQSKQTLDRSSTQDLYSQFLERVTDRQLEVVQTAYYSGFFDSPRESTGEDVAATLDISPTAFYRHARTVQRKLFSTLFEEIGVTVSPSPDRT</sequence>
<dbReference type="Proteomes" id="UP001596099">
    <property type="component" value="Unassembled WGS sequence"/>
</dbReference>
<dbReference type="SUPFAM" id="SSF55781">
    <property type="entry name" value="GAF domain-like"/>
    <property type="match status" value="2"/>
</dbReference>
<feature type="domain" description="Response regulatory" evidence="6">
    <location>
        <begin position="12"/>
        <end position="126"/>
    </location>
</feature>
<dbReference type="InterPro" id="IPR007050">
    <property type="entry name" value="HTH_bacterioopsin"/>
</dbReference>
<dbReference type="InterPro" id="IPR029016">
    <property type="entry name" value="GAF-like_dom_sf"/>
</dbReference>
<dbReference type="Pfam" id="PF04967">
    <property type="entry name" value="HTH_10"/>
    <property type="match status" value="1"/>
</dbReference>
<dbReference type="PROSITE" id="PS50113">
    <property type="entry name" value="PAC"/>
    <property type="match status" value="1"/>
</dbReference>
<dbReference type="SMART" id="SM00448">
    <property type="entry name" value="REC"/>
    <property type="match status" value="1"/>
</dbReference>
<dbReference type="InterPro" id="IPR013656">
    <property type="entry name" value="PAS_4"/>
</dbReference>
<dbReference type="RefSeq" id="WP_247420568.1">
    <property type="nucleotide sequence ID" value="NZ_JALLGW010000003.1"/>
</dbReference>
<evidence type="ECO:0000313" key="10">
    <source>
        <dbReference type="Proteomes" id="UP001596099"/>
    </source>
</evidence>
<dbReference type="PANTHER" id="PTHR34236">
    <property type="entry name" value="DIMETHYL SULFOXIDE REDUCTASE TRANSCRIPTIONAL ACTIVATOR"/>
    <property type="match status" value="1"/>
</dbReference>
<dbReference type="CDD" id="cd00156">
    <property type="entry name" value="REC"/>
    <property type="match status" value="1"/>
</dbReference>
<dbReference type="InterPro" id="IPR035965">
    <property type="entry name" value="PAS-like_dom_sf"/>
</dbReference>
<dbReference type="InterPro" id="IPR031803">
    <property type="entry name" value="BAT_GAF/HTH-assoc"/>
</dbReference>
<dbReference type="PROSITE" id="PS50110">
    <property type="entry name" value="RESPONSE_REGULATORY"/>
    <property type="match status" value="1"/>
</dbReference>
<feature type="domain" description="PAC" evidence="8">
    <location>
        <begin position="215"/>
        <end position="269"/>
    </location>
</feature>
<dbReference type="InterPro" id="IPR000014">
    <property type="entry name" value="PAS"/>
</dbReference>
<keyword evidence="3" id="KW-0805">Transcription regulation</keyword>
<dbReference type="SMART" id="SM00091">
    <property type="entry name" value="PAS"/>
    <property type="match status" value="2"/>
</dbReference>
<dbReference type="Pfam" id="PF08448">
    <property type="entry name" value="PAS_4"/>
    <property type="match status" value="1"/>
</dbReference>
<name>A0ABD5RSP0_9EURY</name>
<evidence type="ECO:0000259" key="6">
    <source>
        <dbReference type="PROSITE" id="PS50110"/>
    </source>
</evidence>
<evidence type="ECO:0000259" key="7">
    <source>
        <dbReference type="PROSITE" id="PS50112"/>
    </source>
</evidence>
<evidence type="ECO:0000256" key="3">
    <source>
        <dbReference type="ARBA" id="ARBA00023015"/>
    </source>
</evidence>
<dbReference type="InterPro" id="IPR011006">
    <property type="entry name" value="CheY-like_superfamily"/>
</dbReference>
<dbReference type="Gene3D" id="3.40.50.2300">
    <property type="match status" value="1"/>
</dbReference>
<dbReference type="Pfam" id="PF13185">
    <property type="entry name" value="GAF_2"/>
    <property type="match status" value="2"/>
</dbReference>
<dbReference type="EMBL" id="JBHSQH010000002">
    <property type="protein sequence ID" value="MFC5973563.1"/>
    <property type="molecule type" value="Genomic_DNA"/>
</dbReference>
<evidence type="ECO:0000256" key="1">
    <source>
        <dbReference type="ARBA" id="ARBA00022679"/>
    </source>
</evidence>
<evidence type="ECO:0000256" key="4">
    <source>
        <dbReference type="ARBA" id="ARBA00023163"/>
    </source>
</evidence>
<dbReference type="InterPro" id="IPR003018">
    <property type="entry name" value="GAF"/>
</dbReference>
<evidence type="ECO:0000256" key="5">
    <source>
        <dbReference type="PROSITE-ProRule" id="PRU00169"/>
    </source>
</evidence>
<dbReference type="Pfam" id="PF00072">
    <property type="entry name" value="Response_reg"/>
    <property type="match status" value="1"/>
</dbReference>
<keyword evidence="10" id="KW-1185">Reference proteome</keyword>
<dbReference type="InterPro" id="IPR000700">
    <property type="entry name" value="PAS-assoc_C"/>
</dbReference>
<proteinExistence type="predicted"/>
<organism evidence="9 10">
    <name type="scientific">Halomarina salina</name>
    <dbReference type="NCBI Taxonomy" id="1872699"/>
    <lineage>
        <taxon>Archaea</taxon>
        <taxon>Methanobacteriati</taxon>
        <taxon>Methanobacteriota</taxon>
        <taxon>Stenosarchaea group</taxon>
        <taxon>Halobacteria</taxon>
        <taxon>Halobacteriales</taxon>
        <taxon>Natronomonadaceae</taxon>
        <taxon>Halomarina</taxon>
    </lineage>
</organism>
<keyword evidence="2" id="KW-0418">Kinase</keyword>
<dbReference type="Pfam" id="PF15915">
    <property type="entry name" value="BAT"/>
    <property type="match status" value="1"/>
</dbReference>
<keyword evidence="4" id="KW-0804">Transcription</keyword>
<evidence type="ECO:0000256" key="2">
    <source>
        <dbReference type="ARBA" id="ARBA00022777"/>
    </source>
</evidence>
<accession>A0ABD5RSP0</accession>
<dbReference type="InterPro" id="IPR001789">
    <property type="entry name" value="Sig_transdc_resp-reg_receiver"/>
</dbReference>
<comment type="caution">
    <text evidence="5">Lacks conserved residue(s) required for the propagation of feature annotation.</text>
</comment>
<evidence type="ECO:0000259" key="8">
    <source>
        <dbReference type="PROSITE" id="PS50113"/>
    </source>
</evidence>
<feature type="domain" description="PAS" evidence="7">
    <location>
        <begin position="270"/>
        <end position="325"/>
    </location>
</feature>
<comment type="caution">
    <text evidence="9">The sequence shown here is derived from an EMBL/GenBank/DDBJ whole genome shotgun (WGS) entry which is preliminary data.</text>
</comment>
<dbReference type="PROSITE" id="PS50112">
    <property type="entry name" value="PAS"/>
    <property type="match status" value="1"/>
</dbReference>
<evidence type="ECO:0000313" key="9">
    <source>
        <dbReference type="EMBL" id="MFC5973563.1"/>
    </source>
</evidence>
<keyword evidence="1" id="KW-0808">Transferase</keyword>
<dbReference type="PANTHER" id="PTHR34236:SF1">
    <property type="entry name" value="DIMETHYL SULFOXIDE REDUCTASE TRANSCRIPTIONAL ACTIVATOR"/>
    <property type="match status" value="1"/>
</dbReference>
<protein>
    <submittedName>
        <fullName evidence="9">Bacterio-opsin activator domain-containing protein</fullName>
    </submittedName>
</protein>
<dbReference type="Gene3D" id="3.30.450.20">
    <property type="entry name" value="PAS domain"/>
    <property type="match status" value="2"/>
</dbReference>
<dbReference type="NCBIfam" id="TIGR00229">
    <property type="entry name" value="sensory_box"/>
    <property type="match status" value="2"/>
</dbReference>
<dbReference type="AlphaFoldDB" id="A0ABD5RSP0"/>